<name>A0ABQ3WUE2_9ACTN</name>
<protein>
    <submittedName>
        <fullName evidence="3">Uncharacterized protein</fullName>
    </submittedName>
</protein>
<keyword evidence="1" id="KW-0472">Membrane</keyword>
<organism evidence="3">
    <name type="scientific">Actinoplanes campanulatus</name>
    <dbReference type="NCBI Taxonomy" id="113559"/>
    <lineage>
        <taxon>Bacteria</taxon>
        <taxon>Bacillati</taxon>
        <taxon>Actinomycetota</taxon>
        <taxon>Actinomycetes</taxon>
        <taxon>Micromonosporales</taxon>
        <taxon>Micromonosporaceae</taxon>
        <taxon>Actinoplanes</taxon>
    </lineage>
</organism>
<feature type="chain" id="PRO_5045947365" evidence="2">
    <location>
        <begin position="32"/>
        <end position="251"/>
    </location>
</feature>
<gene>
    <name evidence="3" type="ORF">Aca07nite_70890</name>
</gene>
<feature type="transmembrane region" description="Helical" evidence="1">
    <location>
        <begin position="228"/>
        <end position="245"/>
    </location>
</feature>
<keyword evidence="2" id="KW-0732">Signal</keyword>
<evidence type="ECO:0000256" key="1">
    <source>
        <dbReference type="SAM" id="Phobius"/>
    </source>
</evidence>
<accession>A0ABQ3WUE2</accession>
<comment type="caution">
    <text evidence="3">The sequence shown here is derived from an EMBL/GenBank/DDBJ whole genome shotgun (WGS) entry which is preliminary data.</text>
</comment>
<keyword evidence="1" id="KW-1133">Transmembrane helix</keyword>
<evidence type="ECO:0000313" key="3">
    <source>
        <dbReference type="EMBL" id="GID49814.1"/>
    </source>
</evidence>
<evidence type="ECO:0000256" key="2">
    <source>
        <dbReference type="SAM" id="SignalP"/>
    </source>
</evidence>
<keyword evidence="1" id="KW-0812">Transmembrane</keyword>
<dbReference type="EMBL" id="BOMF01000136">
    <property type="protein sequence ID" value="GID49814.1"/>
    <property type="molecule type" value="Genomic_DNA"/>
</dbReference>
<sequence length="251" mass="24588">MTVTTTLRAAGLATVAALSITQLGLSSAAHADEGAAPAAITAWFSGSAPATAATVLGSGATEIGEADGTSAADRPASAYRTGIPVRLHDWNPAFVAGDTTTAVVGTSEWVAPLYRDGAVVGTIAATLDASGDVRMSYVDDDQTAGAALASGAVSGDVVQDPQLGGLVEVAGGGRANGLSAVTHTRVDTGAVAELRDLVTEAHDPDSWAPDVAGSGSGSEGAGAGSGQIVFGGLVAAAVLVLWQFTGRRTSA</sequence>
<feature type="signal peptide" evidence="2">
    <location>
        <begin position="1"/>
        <end position="31"/>
    </location>
</feature>
<proteinExistence type="predicted"/>
<dbReference type="RefSeq" id="WP_204299902.1">
    <property type="nucleotide sequence ID" value="NZ_BAAAGQ010000038.1"/>
</dbReference>
<reference evidence="3" key="1">
    <citation type="submission" date="2021-01" db="EMBL/GenBank/DDBJ databases">
        <title>Whole genome shotgun sequence of Actinoplanes capillaceus NBRC 16408.</title>
        <authorList>
            <person name="Komaki H."/>
            <person name="Tamura T."/>
        </authorList>
    </citation>
    <scope>NUCLEOTIDE SEQUENCE [LARGE SCALE GENOMIC DNA]</scope>
    <source>
        <strain evidence="3">NBRC 16408</strain>
    </source>
</reference>